<evidence type="ECO:0000313" key="3">
    <source>
        <dbReference type="Proteomes" id="UP000561045"/>
    </source>
</evidence>
<accession>A0A840BL74</accession>
<name>A0A840BL74_9RHOO</name>
<sequence length="246" mass="27237">MKPICLALLLFPLAAYCDEVPPAPADAPLVSDKIVVKGVRDPAIMPYADAYKFFTQVDKVPHDKVRMRMQIKSADKSVKASDIRIRLVGDETDIPVPLGEEGDIDVPRSEAALADKAEFVTNQKKGSLQVHLTLSPEFPNAERIAYADALISRDQAIHLMKEIVPWYFRLLIAEPNAIRACFEREGAHATLITTAGEETLPIKSKRQCAVLKLDAGKRESWQALALTPPSKLEFTHVNWLSDGLPD</sequence>
<organism evidence="2 3">
    <name type="scientific">Niveibacterium umoris</name>
    <dbReference type="NCBI Taxonomy" id="1193620"/>
    <lineage>
        <taxon>Bacteria</taxon>
        <taxon>Pseudomonadati</taxon>
        <taxon>Pseudomonadota</taxon>
        <taxon>Betaproteobacteria</taxon>
        <taxon>Rhodocyclales</taxon>
        <taxon>Rhodocyclaceae</taxon>
        <taxon>Niveibacterium</taxon>
    </lineage>
</organism>
<proteinExistence type="predicted"/>
<feature type="signal peptide" evidence="1">
    <location>
        <begin position="1"/>
        <end position="17"/>
    </location>
</feature>
<dbReference type="EMBL" id="JACIET010000002">
    <property type="protein sequence ID" value="MBB4014005.1"/>
    <property type="molecule type" value="Genomic_DNA"/>
</dbReference>
<keyword evidence="3" id="KW-1185">Reference proteome</keyword>
<evidence type="ECO:0000256" key="1">
    <source>
        <dbReference type="SAM" id="SignalP"/>
    </source>
</evidence>
<keyword evidence="1" id="KW-0732">Signal</keyword>
<feature type="chain" id="PRO_5032784241" description="DUF2987 domain-containing protein" evidence="1">
    <location>
        <begin position="18"/>
        <end position="246"/>
    </location>
</feature>
<gene>
    <name evidence="2" type="ORF">GGR36_003351</name>
</gene>
<protein>
    <recommendedName>
        <fullName evidence="4">DUF2987 domain-containing protein</fullName>
    </recommendedName>
</protein>
<evidence type="ECO:0008006" key="4">
    <source>
        <dbReference type="Google" id="ProtNLM"/>
    </source>
</evidence>
<comment type="caution">
    <text evidence="2">The sequence shown here is derived from an EMBL/GenBank/DDBJ whole genome shotgun (WGS) entry which is preliminary data.</text>
</comment>
<evidence type="ECO:0000313" key="2">
    <source>
        <dbReference type="EMBL" id="MBB4014005.1"/>
    </source>
</evidence>
<dbReference type="AlphaFoldDB" id="A0A840BL74"/>
<dbReference type="RefSeq" id="WP_183635910.1">
    <property type="nucleotide sequence ID" value="NZ_BAABLE010000005.1"/>
</dbReference>
<dbReference type="Proteomes" id="UP000561045">
    <property type="component" value="Unassembled WGS sequence"/>
</dbReference>
<reference evidence="2 3" key="1">
    <citation type="submission" date="2020-08" db="EMBL/GenBank/DDBJ databases">
        <title>Genomic Encyclopedia of Type Strains, Phase IV (KMG-IV): sequencing the most valuable type-strain genomes for metagenomic binning, comparative biology and taxonomic classification.</title>
        <authorList>
            <person name="Goeker M."/>
        </authorList>
    </citation>
    <scope>NUCLEOTIDE SEQUENCE [LARGE SCALE GENOMIC DNA]</scope>
    <source>
        <strain evidence="2 3">DSM 106739</strain>
    </source>
</reference>